<dbReference type="Proteomes" id="UP000887566">
    <property type="component" value="Unplaced"/>
</dbReference>
<keyword evidence="2" id="KW-0472">Membrane</keyword>
<dbReference type="WBParaSite" id="PSAMB.scaffold3107size19654.g20402.t1">
    <property type="protein sequence ID" value="PSAMB.scaffold3107size19654.g20402.t1"/>
    <property type="gene ID" value="PSAMB.scaffold3107size19654.g20402"/>
</dbReference>
<accession>A0A914W5M1</accession>
<keyword evidence="2" id="KW-1133">Transmembrane helix</keyword>
<organism evidence="3 4">
    <name type="scientific">Plectus sambesii</name>
    <dbReference type="NCBI Taxonomy" id="2011161"/>
    <lineage>
        <taxon>Eukaryota</taxon>
        <taxon>Metazoa</taxon>
        <taxon>Ecdysozoa</taxon>
        <taxon>Nematoda</taxon>
        <taxon>Chromadorea</taxon>
        <taxon>Plectida</taxon>
        <taxon>Plectina</taxon>
        <taxon>Plectoidea</taxon>
        <taxon>Plectidae</taxon>
        <taxon>Plectus</taxon>
    </lineage>
</organism>
<protein>
    <submittedName>
        <fullName evidence="4">Uncharacterized protein</fullName>
    </submittedName>
</protein>
<evidence type="ECO:0000313" key="4">
    <source>
        <dbReference type="WBParaSite" id="PSAMB.scaffold3107size19654.g20402.t1"/>
    </source>
</evidence>
<evidence type="ECO:0000256" key="2">
    <source>
        <dbReference type="SAM" id="Phobius"/>
    </source>
</evidence>
<dbReference type="AlphaFoldDB" id="A0A914W5M1"/>
<reference evidence="4" key="1">
    <citation type="submission" date="2022-11" db="UniProtKB">
        <authorList>
            <consortium name="WormBaseParasite"/>
        </authorList>
    </citation>
    <scope>IDENTIFICATION</scope>
</reference>
<evidence type="ECO:0000256" key="1">
    <source>
        <dbReference type="SAM" id="MobiDB-lite"/>
    </source>
</evidence>
<proteinExistence type="predicted"/>
<feature type="region of interest" description="Disordered" evidence="1">
    <location>
        <begin position="55"/>
        <end position="92"/>
    </location>
</feature>
<keyword evidence="2" id="KW-0812">Transmembrane</keyword>
<evidence type="ECO:0000313" key="3">
    <source>
        <dbReference type="Proteomes" id="UP000887566"/>
    </source>
</evidence>
<feature type="transmembrane region" description="Helical" evidence="2">
    <location>
        <begin position="12"/>
        <end position="35"/>
    </location>
</feature>
<name>A0A914W5M1_9BILA</name>
<keyword evidence="3" id="KW-1185">Reference proteome</keyword>
<sequence length="219" mass="22779">MAAKSDETFKKVSYAVLVLGIVLGVAGVVMLIIGITKNNSSTTITTPVNALPTSAPLTTATSSTSTPSTITISSTSTPSTTTISSTSTSSTTATSLGYSLPPDNNVTTIAKDFVFTFFNAYGPYGPPTSVLLLVLVSNNNNGTANVVVTSPYLSFNTIRETVAPYSVLKIPVTPASIELFFNCSSNPDGRIVVEDKGIRLQSDLPVAVYAHAESLTAAR</sequence>